<keyword evidence="3" id="KW-0804">Transcription</keyword>
<feature type="domain" description="RWP-RK" evidence="6">
    <location>
        <begin position="540"/>
        <end position="623"/>
    </location>
</feature>
<sequence>MSETDEEYQALPSNLELVEYMNRKYFCMAPSPASSPTEERYLKPLFVYWNRDTDPQPPLSPSSSTLSSFCKAFIKFRNGNFNEANCRLLDALTGTLLAASSVPESHVIQEKIKTALTLLTFRDRRILVQFWAPTTIGGRRFLTTSDYPFGLGQVDRRLYMYRMDSIRNKWVVNGDNEGEDFGPPKRVFCSQLPEWTSDVRHYTSYNYSRVSDAVRCNVRGILALPVIEPSCQSCVGILELVTSTEYLDYSYEVGEVSRALKDMLIVTIRSGLSIIFRMNVVHVDLEMTLSAHMSGEGCQRAIDEIFKALEVVCDTYRLPLAQTWVLSGLCNFVAYDGSLHKTCSSFSSSCVGKVCASTNGVPFCIPDLSMWQFRKACTEHHLRRGQGVVGRVLSSCSSCFCSDITKFSEAEYPLVPFVRTSGLTSCFGIFLSSPPETNGDYILELFLPPSITDSRDQRNLIDSLLVTINQHVPSFKIAPQMEPEENIENIPSKVEVVSVSVKAQLSGEMQHGTNSNGRTINIEESEYLIPLSSKNNDNTSISTEGQRRKSTRFENPITLEDLRPHFGKKIEDAAASLSVSRSTLKRVCRQHNISRWPSRKRLKKQTNESPQGTNEHSMGGDLDRWQVLNCTRDWGALDDLGSSPFTASSTPISLSSSSPFSLNASGSSTPLSSTSGFPDWLMEDTTPFDGCTIQPYQQDSFWADLLSSDPFVNLDIPNVAETMPPVKRMLQGGSSVTIKVNYNDNIVRFKLSLPSTMVELEEQVAKRLQLKVGKFCLKYLDEDYEWIQCNADFWDFLDGDVMISEDKIKTFLDVE</sequence>
<dbReference type="InterPro" id="IPR003035">
    <property type="entry name" value="RWP-RK_dom"/>
</dbReference>
<dbReference type="PANTHER" id="PTHR32002:SF35">
    <property type="entry name" value="PROTEIN NLP6"/>
    <property type="match status" value="1"/>
</dbReference>
<evidence type="ECO:0000259" key="6">
    <source>
        <dbReference type="PROSITE" id="PS51519"/>
    </source>
</evidence>
<reference evidence="7" key="1">
    <citation type="submission" date="2022-12" db="EMBL/GenBank/DDBJ databases">
        <title>Draft genome assemblies for two species of Escallonia (Escalloniales).</title>
        <authorList>
            <person name="Chanderbali A."/>
            <person name="Dervinis C."/>
            <person name="Anghel I."/>
            <person name="Soltis D."/>
            <person name="Soltis P."/>
            <person name="Zapata F."/>
        </authorList>
    </citation>
    <scope>NUCLEOTIDE SEQUENCE</scope>
    <source>
        <strain evidence="7">UCBG64.0493</strain>
        <tissue evidence="7">Leaf</tissue>
    </source>
</reference>
<dbReference type="PROSITE" id="PS51519">
    <property type="entry name" value="RWP_RK"/>
    <property type="match status" value="1"/>
</dbReference>
<evidence type="ECO:0000256" key="3">
    <source>
        <dbReference type="ARBA" id="ARBA00023163"/>
    </source>
</evidence>
<dbReference type="EMBL" id="JAVXUP010000498">
    <property type="protein sequence ID" value="KAK3026519.1"/>
    <property type="molecule type" value="Genomic_DNA"/>
</dbReference>
<dbReference type="PANTHER" id="PTHR32002">
    <property type="entry name" value="PROTEIN NLP8"/>
    <property type="match status" value="1"/>
</dbReference>
<dbReference type="InterPro" id="IPR000270">
    <property type="entry name" value="PB1_dom"/>
</dbReference>
<dbReference type="Pfam" id="PF22922">
    <property type="entry name" value="GAF_NLP"/>
    <property type="match status" value="1"/>
</dbReference>
<evidence type="ECO:0000256" key="5">
    <source>
        <dbReference type="SAM" id="MobiDB-lite"/>
    </source>
</evidence>
<proteinExistence type="predicted"/>
<comment type="caution">
    <text evidence="7">The sequence shown here is derived from an EMBL/GenBank/DDBJ whole genome shotgun (WGS) entry which is preliminary data.</text>
</comment>
<dbReference type="Gene3D" id="3.10.20.90">
    <property type="entry name" value="Phosphatidylinositol 3-kinase Catalytic Subunit, Chain A, domain 1"/>
    <property type="match status" value="1"/>
</dbReference>
<keyword evidence="1" id="KW-0805">Transcription regulation</keyword>
<dbReference type="Pfam" id="PF00564">
    <property type="entry name" value="PB1"/>
    <property type="match status" value="1"/>
</dbReference>
<evidence type="ECO:0000313" key="7">
    <source>
        <dbReference type="EMBL" id="KAK3026519.1"/>
    </source>
</evidence>
<gene>
    <name evidence="7" type="ORF">RJ639_041816</name>
</gene>
<feature type="compositionally biased region" description="Polar residues" evidence="5">
    <location>
        <begin position="607"/>
        <end position="616"/>
    </location>
</feature>
<organism evidence="7 8">
    <name type="scientific">Escallonia herrerae</name>
    <dbReference type="NCBI Taxonomy" id="1293975"/>
    <lineage>
        <taxon>Eukaryota</taxon>
        <taxon>Viridiplantae</taxon>
        <taxon>Streptophyta</taxon>
        <taxon>Embryophyta</taxon>
        <taxon>Tracheophyta</taxon>
        <taxon>Spermatophyta</taxon>
        <taxon>Magnoliopsida</taxon>
        <taxon>eudicotyledons</taxon>
        <taxon>Gunneridae</taxon>
        <taxon>Pentapetalae</taxon>
        <taxon>asterids</taxon>
        <taxon>campanulids</taxon>
        <taxon>Escalloniales</taxon>
        <taxon>Escalloniaceae</taxon>
        <taxon>Escallonia</taxon>
    </lineage>
</organism>
<dbReference type="SUPFAM" id="SSF54277">
    <property type="entry name" value="CAD &amp; PB1 domains"/>
    <property type="match status" value="1"/>
</dbReference>
<dbReference type="Proteomes" id="UP001188597">
    <property type="component" value="Unassembled WGS sequence"/>
</dbReference>
<evidence type="ECO:0000256" key="1">
    <source>
        <dbReference type="ARBA" id="ARBA00023015"/>
    </source>
</evidence>
<feature type="region of interest" description="Disordered" evidence="5">
    <location>
        <begin position="595"/>
        <end position="621"/>
    </location>
</feature>
<name>A0AA89B259_9ASTE</name>
<dbReference type="InterPro" id="IPR055081">
    <property type="entry name" value="NLP1-9_GAF"/>
</dbReference>
<evidence type="ECO:0000256" key="4">
    <source>
        <dbReference type="ARBA" id="ARBA00023242"/>
    </source>
</evidence>
<keyword evidence="2" id="KW-0238">DNA-binding</keyword>
<dbReference type="InterPro" id="IPR045012">
    <property type="entry name" value="NLP"/>
</dbReference>
<protein>
    <recommendedName>
        <fullName evidence="6">RWP-RK domain-containing protein</fullName>
    </recommendedName>
</protein>
<accession>A0AA89B259</accession>
<keyword evidence="4" id="KW-0539">Nucleus</keyword>
<keyword evidence="8" id="KW-1185">Reference proteome</keyword>
<dbReference type="AlphaFoldDB" id="A0AA89B259"/>
<dbReference type="Pfam" id="PF02042">
    <property type="entry name" value="RWP-RK"/>
    <property type="match status" value="1"/>
</dbReference>
<dbReference type="GO" id="GO:0003677">
    <property type="term" value="F:DNA binding"/>
    <property type="evidence" value="ECO:0007669"/>
    <property type="project" value="UniProtKB-KW"/>
</dbReference>
<evidence type="ECO:0000256" key="2">
    <source>
        <dbReference type="ARBA" id="ARBA00023125"/>
    </source>
</evidence>
<dbReference type="GO" id="GO:0003700">
    <property type="term" value="F:DNA-binding transcription factor activity"/>
    <property type="evidence" value="ECO:0007669"/>
    <property type="project" value="InterPro"/>
</dbReference>
<evidence type="ECO:0000313" key="8">
    <source>
        <dbReference type="Proteomes" id="UP001188597"/>
    </source>
</evidence>